<dbReference type="SUPFAM" id="SSF53098">
    <property type="entry name" value="Ribonuclease H-like"/>
    <property type="match status" value="1"/>
</dbReference>
<feature type="domain" description="Transposase-like Mu C-terminal" evidence="1">
    <location>
        <begin position="508"/>
        <end position="546"/>
    </location>
</feature>
<evidence type="ECO:0000313" key="2">
    <source>
        <dbReference type="EMBL" id="HAE51404.1"/>
    </source>
</evidence>
<dbReference type="GO" id="GO:0003676">
    <property type="term" value="F:nucleic acid binding"/>
    <property type="evidence" value="ECO:0007669"/>
    <property type="project" value="InterPro"/>
</dbReference>
<dbReference type="EMBL" id="DMAI01000477">
    <property type="protein sequence ID" value="HAE51404.1"/>
    <property type="molecule type" value="Genomic_DNA"/>
</dbReference>
<sequence>MDDQWISAGDFARKFGISRQKAHRALSRAHDGHPWRGQKLRVRLSRSQGGPEGLRYEVALSDPESSDDSKGGLPATKHCGLVNRPRVSGDHQEASWKLQIVQAIRTETGPGTPARSAMIARIAAAPVRDWKGRSRTLSENTLRNWIARYEAQGFEGLMRKAREDAGQRRVVLSRELDQILTTAGASPEAIADIADQMRRRVRSEWAAGTPSIATIQMNTRPVLARLIENAGVTVPHQRLLRLCRLPRKFIEAERGFAVVAMQRNDAAAFAARMVPRIRRDRSHLRPMEWVAGDVHHVDIYFRRPDGSLCTPKMVAWMDLANNRAFTDVFILPKGEMIRREHAIRSFVNMCMDPEWGAPSRLYLDNGGEYNWAELASDIAKLKHVIDIDLNDRTQGALGTHRARAYNPQAKVIESLFSALEAVALPQLPGYIGGNRMRKKTQNQGREPIPYPGGETDIQRALNIAVAYYNAKEQTGTFRGQSPAGRFAEAVTAGWQATLLDPWELAVAFSREKTRKVNPGGVLSFEGQTYQSDALLAHVGESVLVRCPLFGDRDGLFVFSEFGQALTIATPEPVFPFGDPRGAREQARRNKALRSQVAARAALTDQLTGEDAMADAARFAAPTMDVLPAGVIRLAPDYADAARMMREAPVAKPREKPDLDDIFRRLAGG</sequence>
<accession>A0A3B9IUB2</accession>
<gene>
    <name evidence="2" type="ORF">DCK97_28735</name>
</gene>
<evidence type="ECO:0000313" key="3">
    <source>
        <dbReference type="Proteomes" id="UP000257706"/>
    </source>
</evidence>
<dbReference type="AlphaFoldDB" id="A0A3B9IUB2"/>
<comment type="caution">
    <text evidence="2">The sequence shown here is derived from an EMBL/GenBank/DDBJ whole genome shotgun (WGS) entry which is preliminary data.</text>
</comment>
<evidence type="ECO:0000259" key="1">
    <source>
        <dbReference type="Pfam" id="PF09299"/>
    </source>
</evidence>
<organism evidence="2 3">
    <name type="scientific">Tistrella mobilis</name>
    <dbReference type="NCBI Taxonomy" id="171437"/>
    <lineage>
        <taxon>Bacteria</taxon>
        <taxon>Pseudomonadati</taxon>
        <taxon>Pseudomonadota</taxon>
        <taxon>Alphaproteobacteria</taxon>
        <taxon>Geminicoccales</taxon>
        <taxon>Geminicoccaceae</taxon>
        <taxon>Tistrella</taxon>
    </lineage>
</organism>
<dbReference type="Proteomes" id="UP000257706">
    <property type="component" value="Unassembled WGS sequence"/>
</dbReference>
<reference evidence="2 3" key="1">
    <citation type="journal article" date="2018" name="Nat. Biotechnol.">
        <title>A standardized bacterial taxonomy based on genome phylogeny substantially revises the tree of life.</title>
        <authorList>
            <person name="Parks D.H."/>
            <person name="Chuvochina M."/>
            <person name="Waite D.W."/>
            <person name="Rinke C."/>
            <person name="Skarshewski A."/>
            <person name="Chaumeil P.A."/>
            <person name="Hugenholtz P."/>
        </authorList>
    </citation>
    <scope>NUCLEOTIDE SEQUENCE [LARGE SCALE GENOMIC DNA]</scope>
    <source>
        <strain evidence="2">UBA8739</strain>
    </source>
</reference>
<proteinExistence type="predicted"/>
<dbReference type="Pfam" id="PF09299">
    <property type="entry name" value="Mu-transpos_C"/>
    <property type="match status" value="1"/>
</dbReference>
<name>A0A3B9IUB2_9PROT</name>
<dbReference type="InterPro" id="IPR012337">
    <property type="entry name" value="RNaseH-like_sf"/>
</dbReference>
<dbReference type="InterPro" id="IPR036397">
    <property type="entry name" value="RNaseH_sf"/>
</dbReference>
<protein>
    <recommendedName>
        <fullName evidence="1">Transposase-like Mu C-terminal domain-containing protein</fullName>
    </recommendedName>
</protein>
<dbReference type="Gene3D" id="3.30.420.10">
    <property type="entry name" value="Ribonuclease H-like superfamily/Ribonuclease H"/>
    <property type="match status" value="1"/>
</dbReference>
<dbReference type="InterPro" id="IPR015378">
    <property type="entry name" value="Transposase-like_Mu_C"/>
</dbReference>